<name>H3Z9R1_9ALTE</name>
<dbReference type="Proteomes" id="UP000012046">
    <property type="component" value="Unassembled WGS sequence"/>
</dbReference>
<organism evidence="1 2">
    <name type="scientific">Alishewanella jeotgali KCTC 22429</name>
    <dbReference type="NCBI Taxonomy" id="1129374"/>
    <lineage>
        <taxon>Bacteria</taxon>
        <taxon>Pseudomonadati</taxon>
        <taxon>Pseudomonadota</taxon>
        <taxon>Gammaproteobacteria</taxon>
        <taxon>Alteromonadales</taxon>
        <taxon>Alteromonadaceae</taxon>
        <taxon>Alishewanella</taxon>
    </lineage>
</organism>
<dbReference type="RefSeq" id="WP_008949153.1">
    <property type="nucleotide sequence ID" value="NZ_AHTH01000002.1"/>
</dbReference>
<dbReference type="EMBL" id="AHTH01000002">
    <property type="protein sequence ID" value="EHR42585.1"/>
    <property type="molecule type" value="Genomic_DNA"/>
</dbReference>
<evidence type="ECO:0000313" key="2">
    <source>
        <dbReference type="Proteomes" id="UP000012046"/>
    </source>
</evidence>
<dbReference type="PATRIC" id="fig|1129374.4.peg.63"/>
<dbReference type="eggNOG" id="ENOG5032SRC">
    <property type="taxonomic scope" value="Bacteria"/>
</dbReference>
<comment type="caution">
    <text evidence="1">The sequence shown here is derived from an EMBL/GenBank/DDBJ whole genome shotgun (WGS) entry which is preliminary data.</text>
</comment>
<evidence type="ECO:0000313" key="1">
    <source>
        <dbReference type="EMBL" id="EHR42585.1"/>
    </source>
</evidence>
<gene>
    <name evidence="1" type="ORF">AJE_00310</name>
</gene>
<dbReference type="AlphaFoldDB" id="H3Z9R1"/>
<accession>H3Z9R1</accession>
<protein>
    <submittedName>
        <fullName evidence="1">Uncharacterized protein</fullName>
    </submittedName>
</protein>
<reference evidence="1 2" key="1">
    <citation type="journal article" date="2012" name="J. Bacteriol.">
        <title>Genome Sequence of Extracellular-Protease-Producing Alishewanella jeotgali Isolated from Traditional Korean Fermented Seafood.</title>
        <authorList>
            <person name="Jung J."/>
            <person name="Chun J."/>
            <person name="Park W."/>
        </authorList>
    </citation>
    <scope>NUCLEOTIDE SEQUENCE [LARGE SCALE GENOMIC DNA]</scope>
    <source>
        <strain evidence="1 2">KCTC 22429</strain>
    </source>
</reference>
<keyword evidence="2" id="KW-1185">Reference proteome</keyword>
<sequence>MLDKIKPWACSFSGCDGGNPEADTWLCGIEWGLEPDAADEYYTRLKQQMQAGAVKVTKTNFDWRHSISYPYGVRFAKLYQAINQQPVQSYRSVAELSGEQLFKLNLYPIAFNSTADDLWHQYRFDEATSFPSKLLFNNWCFFNRFPFYAALRKQYQPKLIICTGVNYLKDFLMFFAGSDGVRTIESEVISINATEKRTLYWSKVDNTLLVVLPFFSGRFGLNSDALLQAFGSRIAQLKAEIKQV</sequence>
<proteinExistence type="predicted"/>